<keyword evidence="7" id="KW-1185">Reference proteome</keyword>
<dbReference type="SUPFAM" id="SSF53448">
    <property type="entry name" value="Nucleotide-diphospho-sugar transferases"/>
    <property type="match status" value="1"/>
</dbReference>
<evidence type="ECO:0000256" key="2">
    <source>
        <dbReference type="ARBA" id="ARBA00006739"/>
    </source>
</evidence>
<accession>A0A6N8FU99</accession>
<reference evidence="6 7" key="1">
    <citation type="journal article" date="2019" name="Front. Microbiol.">
        <title>Genomic Features for Desiccation Tolerance and Sugar Biosynthesis in the Extremophile Gloeocapsopsis sp. UTEX B3054.</title>
        <authorList>
            <person name="Urrejola C."/>
            <person name="Alcorta J."/>
            <person name="Salas L."/>
            <person name="Vasquez M."/>
            <person name="Polz M.F."/>
            <person name="Vicuna R."/>
            <person name="Diez B."/>
        </authorList>
    </citation>
    <scope>NUCLEOTIDE SEQUENCE [LARGE SCALE GENOMIC DNA]</scope>
    <source>
        <strain evidence="6 7">1H9</strain>
    </source>
</reference>
<dbReference type="Proteomes" id="UP000441797">
    <property type="component" value="Unassembled WGS sequence"/>
</dbReference>
<evidence type="ECO:0000313" key="6">
    <source>
        <dbReference type="EMBL" id="MUL36683.1"/>
    </source>
</evidence>
<keyword evidence="3" id="KW-0328">Glycosyltransferase</keyword>
<comment type="similarity">
    <text evidence="2">Belongs to the glycosyltransferase 2 family.</text>
</comment>
<dbReference type="Pfam" id="PF00535">
    <property type="entry name" value="Glycos_transf_2"/>
    <property type="match status" value="1"/>
</dbReference>
<keyword evidence="4 6" id="KW-0808">Transferase</keyword>
<evidence type="ECO:0000256" key="4">
    <source>
        <dbReference type="ARBA" id="ARBA00022679"/>
    </source>
</evidence>
<dbReference type="InterPro" id="IPR029044">
    <property type="entry name" value="Nucleotide-diphossugar_trans"/>
</dbReference>
<dbReference type="EMBL" id="NAPY01000013">
    <property type="protein sequence ID" value="MUL36683.1"/>
    <property type="molecule type" value="Genomic_DNA"/>
</dbReference>
<evidence type="ECO:0000256" key="3">
    <source>
        <dbReference type="ARBA" id="ARBA00022676"/>
    </source>
</evidence>
<organism evidence="6 7">
    <name type="scientific">Gloeocapsopsis dulcis AAB1 = 1H9</name>
    <dbReference type="NCBI Taxonomy" id="1433147"/>
    <lineage>
        <taxon>Bacteria</taxon>
        <taxon>Bacillati</taxon>
        <taxon>Cyanobacteriota</taxon>
        <taxon>Cyanophyceae</taxon>
        <taxon>Oscillatoriophycideae</taxon>
        <taxon>Chroococcales</taxon>
        <taxon>Chroococcaceae</taxon>
        <taxon>Gloeocapsopsis</taxon>
        <taxon>Gloeocapsopsis dulcis</taxon>
    </lineage>
</organism>
<dbReference type="PANTHER" id="PTHR43179">
    <property type="entry name" value="RHAMNOSYLTRANSFERASE WBBL"/>
    <property type="match status" value="1"/>
</dbReference>
<dbReference type="PANTHER" id="PTHR43179:SF12">
    <property type="entry name" value="GALACTOFURANOSYLTRANSFERASE GLFT2"/>
    <property type="match status" value="1"/>
</dbReference>
<evidence type="ECO:0000256" key="1">
    <source>
        <dbReference type="ARBA" id="ARBA00004776"/>
    </source>
</evidence>
<comment type="caution">
    <text evidence="6">The sequence shown here is derived from an EMBL/GenBank/DDBJ whole genome shotgun (WGS) entry which is preliminary data.</text>
</comment>
<proteinExistence type="inferred from homology"/>
<feature type="domain" description="Glycosyltransferase 2-like" evidence="5">
    <location>
        <begin position="12"/>
        <end position="129"/>
    </location>
</feature>
<protein>
    <submittedName>
        <fullName evidence="6">Glycosyl transferase</fullName>
    </submittedName>
</protein>
<evidence type="ECO:0000259" key="5">
    <source>
        <dbReference type="Pfam" id="PF00535"/>
    </source>
</evidence>
<dbReference type="Gene3D" id="3.90.550.10">
    <property type="entry name" value="Spore Coat Polysaccharide Biosynthesis Protein SpsA, Chain A"/>
    <property type="match status" value="1"/>
</dbReference>
<dbReference type="RefSeq" id="WP_105221504.1">
    <property type="nucleotide sequence ID" value="NZ_CAWNSU010000096.1"/>
</dbReference>
<dbReference type="InterPro" id="IPR001173">
    <property type="entry name" value="Glyco_trans_2-like"/>
</dbReference>
<comment type="pathway">
    <text evidence="1">Cell wall biogenesis; cell wall polysaccharide biosynthesis.</text>
</comment>
<name>A0A6N8FU99_9CHRO</name>
<evidence type="ECO:0000313" key="7">
    <source>
        <dbReference type="Proteomes" id="UP000441797"/>
    </source>
</evidence>
<dbReference type="AlphaFoldDB" id="A0A6N8FU99"/>
<dbReference type="GO" id="GO:0016757">
    <property type="term" value="F:glycosyltransferase activity"/>
    <property type="evidence" value="ECO:0007669"/>
    <property type="project" value="UniProtKB-KW"/>
</dbReference>
<sequence>MIYFLTVNYYSTSLIAKLITSIQNESKALSKVVIVNNSADDFSIRSLQSESVAILEAGKNLGFGSACNLGLQWIYAQNQAAIIWIINPDTYFLEDVQEKVNCFFATYPEVSILGTIIYTPDDNIWFAGGHFRRATGAILPQDILSHSDTAYIQCEWVSGCSFILNCNNFTQCPQFNPVYFLYYEDFDFCQTYAQRGHIVAVTKLFRVIHQPSSITNQNVFNKIKYSTYSYLITLEKYSNRFILFLRLTRLIFYAFVLVIVKPKVAFGKIYGTLLYLRHLLSFCKIPY</sequence>
<gene>
    <name evidence="6" type="ORF">BWI75_10070</name>
</gene>